<proteinExistence type="inferred from homology"/>
<dbReference type="GO" id="GO:0035999">
    <property type="term" value="P:tetrahydrofolate interconversion"/>
    <property type="evidence" value="ECO:0007669"/>
    <property type="project" value="UniProtKB-UniRule"/>
</dbReference>
<evidence type="ECO:0000313" key="8">
    <source>
        <dbReference type="Proteomes" id="UP000030787"/>
    </source>
</evidence>
<keyword evidence="2 6" id="KW-0554">One-carbon metabolism</keyword>
<reference evidence="7 8" key="1">
    <citation type="journal article" date="2014" name="Appl. Environ. Microbiol.">
        <title>Comparative Genome Analysis of 'Candidatus Methanoplasma termitum' Indicates a New Mode of Energy Metabolism in the Seventh Order of Methanogens.</title>
        <authorList>
            <person name="Lang K."/>
            <person name="Schuldes J."/>
            <person name="Klingl A."/>
            <person name="Poehlein A."/>
            <person name="Daniel R."/>
            <person name="Brune A."/>
        </authorList>
    </citation>
    <scope>NUCLEOTIDE SEQUENCE [LARGE SCALE GENOMIC DNA]</scope>
    <source>
        <strain evidence="8">Mpt1</strain>
    </source>
</reference>
<dbReference type="SUPFAM" id="SSF52540">
    <property type="entry name" value="P-loop containing nucleoside triphosphate hydrolases"/>
    <property type="match status" value="1"/>
</dbReference>
<evidence type="ECO:0000313" key="7">
    <source>
        <dbReference type="EMBL" id="AIZ56533.1"/>
    </source>
</evidence>
<dbReference type="GO" id="GO:0005524">
    <property type="term" value="F:ATP binding"/>
    <property type="evidence" value="ECO:0007669"/>
    <property type="project" value="UniProtKB-UniRule"/>
</dbReference>
<dbReference type="Gene3D" id="3.10.410.10">
    <property type="entry name" value="Formyltetrahydrofolate synthetase, domain 3"/>
    <property type="match status" value="1"/>
</dbReference>
<keyword evidence="8" id="KW-1185">Reference proteome</keyword>
<dbReference type="FunFam" id="3.10.410.10:FF:000001">
    <property type="entry name" value="Putative formate--tetrahydrofolate ligase"/>
    <property type="match status" value="1"/>
</dbReference>
<comment type="similarity">
    <text evidence="6">Belongs to the formate--tetrahydrofolate ligase family.</text>
</comment>
<dbReference type="EMBL" id="CP010070">
    <property type="protein sequence ID" value="AIZ56533.1"/>
    <property type="molecule type" value="Genomic_DNA"/>
</dbReference>
<dbReference type="GO" id="GO:0004329">
    <property type="term" value="F:formate-tetrahydrofolate ligase activity"/>
    <property type="evidence" value="ECO:0007669"/>
    <property type="project" value="UniProtKB-UniRule"/>
</dbReference>
<evidence type="ECO:0000256" key="4">
    <source>
        <dbReference type="ARBA" id="ARBA00022741"/>
    </source>
</evidence>
<dbReference type="Pfam" id="PF01268">
    <property type="entry name" value="FTHFS"/>
    <property type="match status" value="1"/>
</dbReference>
<keyword evidence="5 6" id="KW-0067">ATP-binding</keyword>
<comment type="pathway">
    <text evidence="1 6">One-carbon metabolism; tetrahydrofolate interconversion.</text>
</comment>
<dbReference type="STRING" id="1577791.Mpt1_c06480"/>
<gene>
    <name evidence="6 7" type="primary">fhs</name>
    <name evidence="7" type="ORF">Mpt1_c06480</name>
</gene>
<dbReference type="InterPro" id="IPR027417">
    <property type="entry name" value="P-loop_NTPase"/>
</dbReference>
<dbReference type="HAMAP" id="MF_01543">
    <property type="entry name" value="FTHFS"/>
    <property type="match status" value="1"/>
</dbReference>
<feature type="binding site" evidence="6">
    <location>
        <begin position="64"/>
        <end position="71"/>
    </location>
    <ligand>
        <name>ATP</name>
        <dbReference type="ChEBI" id="CHEBI:30616"/>
    </ligand>
</feature>
<dbReference type="InterPro" id="IPR020628">
    <property type="entry name" value="Formate_THF_ligase_CS"/>
</dbReference>
<accession>A0A0A7LC01</accession>
<name>A0A0A7LC01_9ARCH</name>
<evidence type="ECO:0000256" key="3">
    <source>
        <dbReference type="ARBA" id="ARBA00022598"/>
    </source>
</evidence>
<dbReference type="CDD" id="cd00477">
    <property type="entry name" value="FTHFS"/>
    <property type="match status" value="1"/>
</dbReference>
<comment type="catalytic activity">
    <reaction evidence="6">
        <text>(6S)-5,6,7,8-tetrahydrofolate + formate + ATP = (6R)-10-formyltetrahydrofolate + ADP + phosphate</text>
        <dbReference type="Rhea" id="RHEA:20221"/>
        <dbReference type="ChEBI" id="CHEBI:15740"/>
        <dbReference type="ChEBI" id="CHEBI:30616"/>
        <dbReference type="ChEBI" id="CHEBI:43474"/>
        <dbReference type="ChEBI" id="CHEBI:57453"/>
        <dbReference type="ChEBI" id="CHEBI:195366"/>
        <dbReference type="ChEBI" id="CHEBI:456216"/>
        <dbReference type="EC" id="6.3.4.3"/>
    </reaction>
</comment>
<keyword evidence="3 6" id="KW-0436">Ligase</keyword>
<dbReference type="InterPro" id="IPR000559">
    <property type="entry name" value="Formate_THF_ligase"/>
</dbReference>
<keyword evidence="4 6" id="KW-0547">Nucleotide-binding</keyword>
<dbReference type="UniPathway" id="UPA00193"/>
<evidence type="ECO:0000256" key="6">
    <source>
        <dbReference type="HAMAP-Rule" id="MF_01543"/>
    </source>
</evidence>
<dbReference type="HOGENOM" id="CLU_003601_3_3_2"/>
<evidence type="ECO:0000256" key="2">
    <source>
        <dbReference type="ARBA" id="ARBA00022563"/>
    </source>
</evidence>
<dbReference type="PROSITE" id="PS00721">
    <property type="entry name" value="FTHFS_1"/>
    <property type="match status" value="1"/>
</dbReference>
<protein>
    <recommendedName>
        <fullName evidence="6">Formate--tetrahydrofolate ligase</fullName>
        <ecNumber evidence="6">6.3.4.3</ecNumber>
    </recommendedName>
    <alternativeName>
        <fullName evidence="6">Formyltetrahydrofolate synthetase</fullName>
        <shortName evidence="6">FHS</shortName>
        <shortName evidence="6">FTHFS</shortName>
    </alternativeName>
</protein>
<dbReference type="EC" id="6.3.4.3" evidence="6"/>
<organism evidence="7 8">
    <name type="scientific">Candidatus Methanoplasma termitum</name>
    <dbReference type="NCBI Taxonomy" id="1577791"/>
    <lineage>
        <taxon>Archaea</taxon>
        <taxon>Methanobacteriati</taxon>
        <taxon>Thermoplasmatota</taxon>
        <taxon>Thermoplasmata</taxon>
        <taxon>Methanomassiliicoccales</taxon>
        <taxon>Methanomassiliicoccaceae</taxon>
        <taxon>Candidatus Methanoplasma</taxon>
    </lineage>
</organism>
<dbReference type="Gene3D" id="3.30.1510.10">
    <property type="entry name" value="Domain 2, N(10)-formyltetrahydrofolate synthetase"/>
    <property type="match status" value="1"/>
</dbReference>
<sequence length="557" mass="59750">MDDIQIAEAANAKNIIEIARSIGLSSEDIEQYGKYIAKIPLDVLSRFDKNKNGKLIVVTAVTPTPAGEGKTVTTIGLIQGLSHIGKKVVGALREPSMGPTFGVKGGATGGGYSQVYPMWDIDLHFTGDIHAVSSAHNLLSAILENNLVRDNPLMIDPSRIVLKKTMDMNCRELRQIIVGLGGSRSSGGVMHESGFLITSASEISAILALATSYSDLRERLEKMVVAYTYKNEMVTVKDLGCVGAMMILLKDALKPNLVQTLEGQPVFIHGFPFANIAHGNNSVIATKYAMKLGDYAVTEAGFAADLGGEKFLDIVCRQAGIAPDCVVIVASIKALMTHGGGKLEEPETLTKETLVRGLSNLDKHIKNLKSYGVPVVVSINHFSFDDPEHMQILRDHCKDLGAECVQSDAFMEGGKGAEELARKVVEVIGKVKPKFKMLYADDVPLKDKIEAIAEKIYGADGVIFSVAAESTLKTLEEKGYGKLPICVAKTQYSLSDVAELKGAPKGWKLNVREVALSAGAGFVVPICGTMTLMPGLSKTPAAMKMDLTEDGKVRGLK</sequence>
<dbReference type="Gene3D" id="3.40.50.300">
    <property type="entry name" value="P-loop containing nucleotide triphosphate hydrolases"/>
    <property type="match status" value="1"/>
</dbReference>
<dbReference type="AlphaFoldDB" id="A0A0A7LC01"/>
<evidence type="ECO:0000256" key="1">
    <source>
        <dbReference type="ARBA" id="ARBA00004777"/>
    </source>
</evidence>
<dbReference type="KEGG" id="mear:Mpt1_c06480"/>
<dbReference type="Proteomes" id="UP000030787">
    <property type="component" value="Chromosome"/>
</dbReference>
<dbReference type="NCBIfam" id="NF010030">
    <property type="entry name" value="PRK13505.1"/>
    <property type="match status" value="1"/>
</dbReference>
<evidence type="ECO:0000256" key="5">
    <source>
        <dbReference type="ARBA" id="ARBA00022840"/>
    </source>
</evidence>